<dbReference type="InterPro" id="IPR000719">
    <property type="entry name" value="Prot_kinase_dom"/>
</dbReference>
<feature type="binding site" evidence="7">
    <location>
        <position position="43"/>
    </location>
    <ligand>
        <name>ATP</name>
        <dbReference type="ChEBI" id="CHEBI:30616"/>
    </ligand>
</feature>
<organism evidence="10 11">
    <name type="scientific">Streptomyces nanshensis</name>
    <dbReference type="NCBI Taxonomy" id="518642"/>
    <lineage>
        <taxon>Bacteria</taxon>
        <taxon>Bacillati</taxon>
        <taxon>Actinomycetota</taxon>
        <taxon>Actinomycetes</taxon>
        <taxon>Kitasatosporales</taxon>
        <taxon>Streptomycetaceae</taxon>
        <taxon>Streptomyces</taxon>
    </lineage>
</organism>
<keyword evidence="2" id="KW-0808">Transferase</keyword>
<protein>
    <submittedName>
        <fullName evidence="10">Serine/threonine protein kinase</fullName>
    </submittedName>
</protein>
<feature type="compositionally biased region" description="Pro residues" evidence="8">
    <location>
        <begin position="310"/>
        <end position="322"/>
    </location>
</feature>
<accession>A0A1E7LVN3</accession>
<keyword evidence="6 7" id="KW-0067">ATP-binding</keyword>
<evidence type="ECO:0000256" key="3">
    <source>
        <dbReference type="ARBA" id="ARBA00022729"/>
    </source>
</evidence>
<dbReference type="OrthoDB" id="9762169at2"/>
<dbReference type="CDD" id="cd14014">
    <property type="entry name" value="STKc_PknB_like"/>
    <property type="match status" value="1"/>
</dbReference>
<dbReference type="PROSITE" id="PS00107">
    <property type="entry name" value="PROTEIN_KINASE_ATP"/>
    <property type="match status" value="1"/>
</dbReference>
<proteinExistence type="inferred from homology"/>
<keyword evidence="5 10" id="KW-0418">Kinase</keyword>
<dbReference type="PANTHER" id="PTHR43289">
    <property type="entry name" value="MITOGEN-ACTIVATED PROTEIN KINASE KINASE KINASE 20-RELATED"/>
    <property type="match status" value="1"/>
</dbReference>
<evidence type="ECO:0000313" key="11">
    <source>
        <dbReference type="Proteomes" id="UP000175971"/>
    </source>
</evidence>
<evidence type="ECO:0000256" key="6">
    <source>
        <dbReference type="ARBA" id="ARBA00022840"/>
    </source>
</evidence>
<dbReference type="SMART" id="SM00220">
    <property type="entry name" value="S_TKc"/>
    <property type="match status" value="1"/>
</dbReference>
<dbReference type="InterPro" id="IPR011009">
    <property type="entry name" value="Kinase-like_dom_sf"/>
</dbReference>
<dbReference type="AlphaFoldDB" id="A0A1E7LVN3"/>
<name>A0A1E7LVN3_9ACTN</name>
<reference evidence="10 11" key="1">
    <citation type="journal article" date="2016" name="Front. Microbiol.">
        <title>Comparative Genomics Analysis of Streptomyces Species Reveals Their Adaptation to the Marine Environment and Their Diversity at the Genomic Level.</title>
        <authorList>
            <person name="Tian X."/>
            <person name="Zhang Z."/>
            <person name="Yang T."/>
            <person name="Chen M."/>
            <person name="Li J."/>
            <person name="Chen F."/>
            <person name="Yang J."/>
            <person name="Li W."/>
            <person name="Zhang B."/>
            <person name="Zhang Z."/>
            <person name="Wu J."/>
            <person name="Zhang C."/>
            <person name="Long L."/>
            <person name="Xiao J."/>
        </authorList>
    </citation>
    <scope>NUCLEOTIDE SEQUENCE [LARGE SCALE GENOMIC DNA]</scope>
    <source>
        <strain evidence="10 11">SCSIO M10372</strain>
    </source>
</reference>
<feature type="domain" description="Protein kinase" evidence="9">
    <location>
        <begin position="15"/>
        <end position="273"/>
    </location>
</feature>
<keyword evidence="11" id="KW-1185">Reference proteome</keyword>
<evidence type="ECO:0000256" key="5">
    <source>
        <dbReference type="ARBA" id="ARBA00022777"/>
    </source>
</evidence>
<evidence type="ECO:0000256" key="7">
    <source>
        <dbReference type="PROSITE-ProRule" id="PRU10141"/>
    </source>
</evidence>
<dbReference type="Proteomes" id="UP000175971">
    <property type="component" value="Unassembled WGS sequence"/>
</dbReference>
<keyword evidence="10" id="KW-0723">Serine/threonine-protein kinase</keyword>
<dbReference type="PROSITE" id="PS50011">
    <property type="entry name" value="PROTEIN_KINASE_DOM"/>
    <property type="match status" value="1"/>
</dbReference>
<comment type="caution">
    <text evidence="10">The sequence shown here is derived from an EMBL/GenBank/DDBJ whole genome shotgun (WGS) entry which is preliminary data.</text>
</comment>
<feature type="region of interest" description="Disordered" evidence="8">
    <location>
        <begin position="299"/>
        <end position="344"/>
    </location>
</feature>
<dbReference type="Pfam" id="PF00069">
    <property type="entry name" value="Pkinase"/>
    <property type="match status" value="1"/>
</dbReference>
<dbReference type="Gene3D" id="3.40.50.2300">
    <property type="match status" value="2"/>
</dbReference>
<dbReference type="Gene3D" id="3.30.200.20">
    <property type="entry name" value="Phosphorylase Kinase, domain 1"/>
    <property type="match status" value="1"/>
</dbReference>
<dbReference type="PATRIC" id="fig|518642.7.peg.4005"/>
<comment type="similarity">
    <text evidence="1">Belongs to the leucine-binding protein family.</text>
</comment>
<dbReference type="Gene3D" id="1.10.510.10">
    <property type="entry name" value="Transferase(Phosphotransferase) domain 1"/>
    <property type="match status" value="1"/>
</dbReference>
<dbReference type="GO" id="GO:0005524">
    <property type="term" value="F:ATP binding"/>
    <property type="evidence" value="ECO:0007669"/>
    <property type="project" value="UniProtKB-UniRule"/>
</dbReference>
<evidence type="ECO:0000256" key="4">
    <source>
        <dbReference type="ARBA" id="ARBA00022741"/>
    </source>
</evidence>
<dbReference type="SUPFAM" id="SSF53822">
    <property type="entry name" value="Periplasmic binding protein-like I"/>
    <property type="match status" value="1"/>
</dbReference>
<dbReference type="InterPro" id="IPR008271">
    <property type="entry name" value="Ser/Thr_kinase_AS"/>
</dbReference>
<evidence type="ECO:0000256" key="2">
    <source>
        <dbReference type="ARBA" id="ARBA00022679"/>
    </source>
</evidence>
<evidence type="ECO:0000256" key="1">
    <source>
        <dbReference type="ARBA" id="ARBA00010062"/>
    </source>
</evidence>
<evidence type="ECO:0000256" key="8">
    <source>
        <dbReference type="SAM" id="MobiDB-lite"/>
    </source>
</evidence>
<feature type="region of interest" description="Disordered" evidence="8">
    <location>
        <begin position="376"/>
        <end position="396"/>
    </location>
</feature>
<dbReference type="Pfam" id="PF13458">
    <property type="entry name" value="Peripla_BP_6"/>
    <property type="match status" value="1"/>
</dbReference>
<dbReference type="InterPro" id="IPR017441">
    <property type="entry name" value="Protein_kinase_ATP_BS"/>
</dbReference>
<dbReference type="SUPFAM" id="SSF56112">
    <property type="entry name" value="Protein kinase-like (PK-like)"/>
    <property type="match status" value="1"/>
</dbReference>
<dbReference type="PROSITE" id="PS00108">
    <property type="entry name" value="PROTEIN_KINASE_ST"/>
    <property type="match status" value="1"/>
</dbReference>
<dbReference type="PANTHER" id="PTHR43289:SF34">
    <property type="entry name" value="SERINE_THREONINE-PROTEIN KINASE YBDM-RELATED"/>
    <property type="match status" value="1"/>
</dbReference>
<evidence type="ECO:0000313" key="10">
    <source>
        <dbReference type="EMBL" id="OEV20290.1"/>
    </source>
</evidence>
<dbReference type="CDD" id="cd06342">
    <property type="entry name" value="PBP1_ABC_LIVBP-like"/>
    <property type="match status" value="1"/>
</dbReference>
<evidence type="ECO:0000259" key="9">
    <source>
        <dbReference type="PROSITE" id="PS50011"/>
    </source>
</evidence>
<keyword evidence="4 7" id="KW-0547">Nucleotide-binding</keyword>
<dbReference type="InterPro" id="IPR028081">
    <property type="entry name" value="Leu-bd"/>
</dbReference>
<sequence>MEPLRSTDPARIAGYRILGRLGAGGMGVVLLGRSPGGALVAIKLIRAEYADDAGFRTRFRREVAIARQVRNRWAVPVVDADTEAAAPWLATEFVPGPPLSEAVGSGGPLPERSVRALGSMLAEALEAVHGAGLVHRDVKPGNVLLGLDGPRLIDFGIARALDDTVLTATDAIVGSPGFLSPEQAQGRRIGPPSDVFSLGCVLVYAATGGRPFGSGPVEAMLFRTVHDPAELGALPPGLRPVVEASLSKDPAGRPTAGDIRRSFAEDASGGSWLPGPVTHLIAERSARMLALPDIEATSLDAGSTGGTGFPPHPGATPQPGFPAQPGATPAIGAGGRDTTAVPRSPGRRKFLAYVTGGAVLAAAGGTTAWLATAFGGEKDPGGDGKGRGETTAARPELRIGLQADLTGPSAATGKGQERAALLAVEEHNAREDAPFTLRLVVADDGGDEEKAKAAVRRFAEDPLVIAAIGATGADAAREALVAYDEVALPLLSVVDGDTRNLNRIFLSARPRNDMQMLPVAQYLGAKGLHTVALVDDGTEYGRQTTRFLDAGLRGNGRTVFAETVREGTADLDAEAGRIVAKKPDAVVYGGGWRDAARFARALTKAGFRGARLGTQAVHDPRFLAEAGEDAAGWLVVSTAADPASVPSVEAFAAAYRKRFDGAPPLLAAEAYDAVGLIAACVEGTGRTSVTRQDMLPVLRTTRYKGVSKSYAFEPANGMYAGTGVFIYRVERGKFRYVGMDGREV</sequence>
<gene>
    <name evidence="10" type="ORF">AN221_12530</name>
</gene>
<keyword evidence="3" id="KW-0732">Signal</keyword>
<feature type="compositionally biased region" description="Basic and acidic residues" evidence="8">
    <location>
        <begin position="376"/>
        <end position="388"/>
    </location>
</feature>
<dbReference type="InterPro" id="IPR028082">
    <property type="entry name" value="Peripla_BP_I"/>
</dbReference>
<dbReference type="RefSeq" id="WP_070201040.1">
    <property type="nucleotide sequence ID" value="NZ_LJGZ01000025.1"/>
</dbReference>
<dbReference type="GO" id="GO:0004674">
    <property type="term" value="F:protein serine/threonine kinase activity"/>
    <property type="evidence" value="ECO:0007669"/>
    <property type="project" value="UniProtKB-KW"/>
</dbReference>
<dbReference type="EMBL" id="LJGZ01000025">
    <property type="protein sequence ID" value="OEV20290.1"/>
    <property type="molecule type" value="Genomic_DNA"/>
</dbReference>